<dbReference type="EMBL" id="CM037156">
    <property type="protein sequence ID" value="KAH7837225.1"/>
    <property type="molecule type" value="Genomic_DNA"/>
</dbReference>
<sequence length="240" mass="27373">MHRWSNIQSQVNKYSGFVRTIQRAPTSGYNVGDSIGAAKSLFYKEQGHPFKLDGCWLILKDSAKWFEHIEELQGRKQKTAEKKKQVNLNIDGTEDCYIPSTPVTASGSVTEPVSLSDDTLHLSDGPQTLMRPHGQKAKKNECKKRNVDQLEGLQVIVSELSNMRKEQKEIAEQEIIFAKEREQMKIQAKLERERERSDKEIMMTDPNSLPTEAGKAWLIMKQNAILARSKAVWERGQVTM</sequence>
<protein>
    <submittedName>
        <fullName evidence="1">Uncharacterized protein</fullName>
    </submittedName>
</protein>
<dbReference type="Proteomes" id="UP000828048">
    <property type="component" value="Chromosome 6"/>
</dbReference>
<reference evidence="1 2" key="1">
    <citation type="journal article" date="2021" name="Hortic Res">
        <title>High-quality reference genome and annotation aids understanding of berry development for evergreen blueberry (Vaccinium darrowii).</title>
        <authorList>
            <person name="Yu J."/>
            <person name="Hulse-Kemp A.M."/>
            <person name="Babiker E."/>
            <person name="Staton M."/>
        </authorList>
    </citation>
    <scope>NUCLEOTIDE SEQUENCE [LARGE SCALE GENOMIC DNA]</scope>
    <source>
        <strain evidence="2">cv. NJ 8807/NJ 8810</strain>
        <tissue evidence="1">Young leaf</tissue>
    </source>
</reference>
<proteinExistence type="predicted"/>
<evidence type="ECO:0000313" key="1">
    <source>
        <dbReference type="EMBL" id="KAH7837225.1"/>
    </source>
</evidence>
<accession>A0ACB7X9N1</accession>
<name>A0ACB7X9N1_9ERIC</name>
<organism evidence="1 2">
    <name type="scientific">Vaccinium darrowii</name>
    <dbReference type="NCBI Taxonomy" id="229202"/>
    <lineage>
        <taxon>Eukaryota</taxon>
        <taxon>Viridiplantae</taxon>
        <taxon>Streptophyta</taxon>
        <taxon>Embryophyta</taxon>
        <taxon>Tracheophyta</taxon>
        <taxon>Spermatophyta</taxon>
        <taxon>Magnoliopsida</taxon>
        <taxon>eudicotyledons</taxon>
        <taxon>Gunneridae</taxon>
        <taxon>Pentapetalae</taxon>
        <taxon>asterids</taxon>
        <taxon>Ericales</taxon>
        <taxon>Ericaceae</taxon>
        <taxon>Vaccinioideae</taxon>
        <taxon>Vaccinieae</taxon>
        <taxon>Vaccinium</taxon>
    </lineage>
</organism>
<comment type="caution">
    <text evidence="1">The sequence shown here is derived from an EMBL/GenBank/DDBJ whole genome shotgun (WGS) entry which is preliminary data.</text>
</comment>
<gene>
    <name evidence="1" type="ORF">Vadar_011325</name>
</gene>
<keyword evidence="2" id="KW-1185">Reference proteome</keyword>
<evidence type="ECO:0000313" key="2">
    <source>
        <dbReference type="Proteomes" id="UP000828048"/>
    </source>
</evidence>